<reference evidence="1 2" key="1">
    <citation type="submission" date="2016-10" db="EMBL/GenBank/DDBJ databases">
        <authorList>
            <person name="de Groot N.N."/>
        </authorList>
    </citation>
    <scope>NUCLEOTIDE SEQUENCE [LARGE SCALE GENOMIC DNA]</scope>
    <source>
        <strain evidence="1 2">DSM 16619</strain>
    </source>
</reference>
<proteinExistence type="predicted"/>
<evidence type="ECO:0000313" key="2">
    <source>
        <dbReference type="Proteomes" id="UP000198781"/>
    </source>
</evidence>
<organism evidence="1 2">
    <name type="scientific">Paracidovorax valerianellae</name>
    <dbReference type="NCBI Taxonomy" id="187868"/>
    <lineage>
        <taxon>Bacteria</taxon>
        <taxon>Pseudomonadati</taxon>
        <taxon>Pseudomonadota</taxon>
        <taxon>Betaproteobacteria</taxon>
        <taxon>Burkholderiales</taxon>
        <taxon>Comamonadaceae</taxon>
        <taxon>Paracidovorax</taxon>
    </lineage>
</organism>
<dbReference type="RefSeq" id="WP_092744185.1">
    <property type="nucleotide sequence ID" value="NZ_FMZC01000007.1"/>
</dbReference>
<name>A0A1G6VV48_9BURK</name>
<dbReference type="OrthoDB" id="8813438at2"/>
<keyword evidence="2" id="KW-1185">Reference proteome</keyword>
<dbReference type="STRING" id="187868.SAMN05192589_107149"/>
<protein>
    <submittedName>
        <fullName evidence="1">Uncharacterized protein</fullName>
    </submittedName>
</protein>
<sequence>MSRAPCKAVQMACLKIGYHDYLMPAEKAIKVAQLMQDAFDCERDYGDTDYRYTVKATQPSVSFSLVRANQVRMPEGEPVPARIAKPRLLK</sequence>
<accession>A0A1G6VV48</accession>
<dbReference type="Proteomes" id="UP000198781">
    <property type="component" value="Unassembled WGS sequence"/>
</dbReference>
<dbReference type="EMBL" id="FMZC01000007">
    <property type="protein sequence ID" value="SDD57550.1"/>
    <property type="molecule type" value="Genomic_DNA"/>
</dbReference>
<evidence type="ECO:0000313" key="1">
    <source>
        <dbReference type="EMBL" id="SDD57550.1"/>
    </source>
</evidence>
<gene>
    <name evidence="1" type="ORF">SAMN05192589_107149</name>
</gene>
<dbReference type="AlphaFoldDB" id="A0A1G6VV48"/>